<protein>
    <submittedName>
        <fullName evidence="3">N-acetylglucosaminylphosphatidylinositol deacetylase</fullName>
    </submittedName>
</protein>
<dbReference type="WBParaSite" id="SSLN_0002030901-mRNA-1">
    <property type="protein sequence ID" value="SSLN_0002030901-mRNA-1"/>
    <property type="gene ID" value="SSLN_0002030901"/>
</dbReference>
<accession>A0A183TSY0</accession>
<dbReference type="EMBL" id="UYSU01048161">
    <property type="protein sequence ID" value="VDM05964.1"/>
    <property type="molecule type" value="Genomic_DNA"/>
</dbReference>
<name>A0A183TSY0_SCHSO</name>
<proteinExistence type="predicted"/>
<evidence type="ECO:0000313" key="1">
    <source>
        <dbReference type="EMBL" id="VDM05964.1"/>
    </source>
</evidence>
<evidence type="ECO:0000313" key="2">
    <source>
        <dbReference type="Proteomes" id="UP000275846"/>
    </source>
</evidence>
<dbReference type="OrthoDB" id="410404at2759"/>
<dbReference type="Proteomes" id="UP000275846">
    <property type="component" value="Unassembled WGS sequence"/>
</dbReference>
<dbReference type="AlphaFoldDB" id="A0A183TSY0"/>
<keyword evidence="2" id="KW-1185">Reference proteome</keyword>
<reference evidence="3" key="1">
    <citation type="submission" date="2016-06" db="UniProtKB">
        <authorList>
            <consortium name="WormBaseParasite"/>
        </authorList>
    </citation>
    <scope>IDENTIFICATION</scope>
</reference>
<sequence length="154" mass="16785">MPQLPNSAEYTALRITVNGAQLKNVETFAYLGSKLSRNTRIDDEVVNAPVATSSRYPTLTCGSLKLVLSSGHTPGNNHDWRAKPCEGLRCCVCLHTRSASQPTPNSPLPSPLLLRLLPLLSPFFHPLYLLSFTCTSSLLPLSSPFPPPPRSKMS</sequence>
<reference evidence="1 2" key="2">
    <citation type="submission" date="2018-11" db="EMBL/GenBank/DDBJ databases">
        <authorList>
            <consortium name="Pathogen Informatics"/>
        </authorList>
    </citation>
    <scope>NUCLEOTIDE SEQUENCE [LARGE SCALE GENOMIC DNA]</scope>
    <source>
        <strain evidence="1 2">NST_G2</strain>
    </source>
</reference>
<gene>
    <name evidence="1" type="ORF">SSLN_LOCUS19578</name>
</gene>
<evidence type="ECO:0000313" key="3">
    <source>
        <dbReference type="WBParaSite" id="SSLN_0002030901-mRNA-1"/>
    </source>
</evidence>
<organism evidence="3">
    <name type="scientific">Schistocephalus solidus</name>
    <name type="common">Tapeworm</name>
    <dbReference type="NCBI Taxonomy" id="70667"/>
    <lineage>
        <taxon>Eukaryota</taxon>
        <taxon>Metazoa</taxon>
        <taxon>Spiralia</taxon>
        <taxon>Lophotrochozoa</taxon>
        <taxon>Platyhelminthes</taxon>
        <taxon>Cestoda</taxon>
        <taxon>Eucestoda</taxon>
        <taxon>Diphyllobothriidea</taxon>
        <taxon>Diphyllobothriidae</taxon>
        <taxon>Schistocephalus</taxon>
    </lineage>
</organism>